<evidence type="ECO:0000256" key="3">
    <source>
        <dbReference type="ARBA" id="ARBA00023004"/>
    </source>
</evidence>
<dbReference type="Proteomes" id="UP000233534">
    <property type="component" value="Chromosome"/>
</dbReference>
<keyword evidence="6" id="KW-0378">Hydrolase</keyword>
<dbReference type="Pfam" id="PF01869">
    <property type="entry name" value="BcrAD_BadFG"/>
    <property type="match status" value="1"/>
</dbReference>
<keyword evidence="3" id="KW-0408">Iron</keyword>
<dbReference type="Gene3D" id="3.30.420.40">
    <property type="match status" value="2"/>
</dbReference>
<comment type="cofactor">
    <cofactor evidence="1">
        <name>[4Fe-4S] cluster</name>
        <dbReference type="ChEBI" id="CHEBI:49883"/>
    </cofactor>
</comment>
<evidence type="ECO:0000256" key="1">
    <source>
        <dbReference type="ARBA" id="ARBA00001966"/>
    </source>
</evidence>
<dbReference type="InterPro" id="IPR051805">
    <property type="entry name" value="Dehydratase_Activator_Redct"/>
</dbReference>
<dbReference type="GO" id="GO:0051536">
    <property type="term" value="F:iron-sulfur cluster binding"/>
    <property type="evidence" value="ECO:0007669"/>
    <property type="project" value="UniProtKB-KW"/>
</dbReference>
<dbReference type="EMBL" id="CP025197">
    <property type="protein sequence ID" value="AUG58290.1"/>
    <property type="molecule type" value="Genomic_DNA"/>
</dbReference>
<dbReference type="OrthoDB" id="9778513at2"/>
<dbReference type="EMBL" id="NEMB01000003">
    <property type="protein sequence ID" value="PQQ68159.1"/>
    <property type="molecule type" value="Genomic_DNA"/>
</dbReference>
<dbReference type="GO" id="GO:0016787">
    <property type="term" value="F:hydrolase activity"/>
    <property type="evidence" value="ECO:0007669"/>
    <property type="project" value="UniProtKB-KW"/>
</dbReference>
<keyword evidence="8" id="KW-1185">Reference proteome</keyword>
<dbReference type="EC" id="3.-.-.-" evidence="6"/>
<name>A0A2K9ERW9_9FIRM</name>
<protein>
    <submittedName>
        <fullName evidence="7">2-hydroxyglutaryl-CoA dehydratase</fullName>
    </submittedName>
    <submittedName>
        <fullName evidence="6">R-phenyllactate dehydratase activator</fullName>
        <ecNumber evidence="6">3.-.-.-</ecNumber>
    </submittedName>
</protein>
<evidence type="ECO:0000313" key="9">
    <source>
        <dbReference type="Proteomes" id="UP000239720"/>
    </source>
</evidence>
<keyword evidence="4" id="KW-0411">Iron-sulfur</keyword>
<dbReference type="AlphaFoldDB" id="A0A2K9ERW9"/>
<accession>A0A2K9ERW9</accession>
<dbReference type="InterPro" id="IPR002731">
    <property type="entry name" value="ATPase_BadF"/>
</dbReference>
<evidence type="ECO:0000313" key="6">
    <source>
        <dbReference type="EMBL" id="AUG58290.1"/>
    </source>
</evidence>
<evidence type="ECO:0000259" key="5">
    <source>
        <dbReference type="Pfam" id="PF01869"/>
    </source>
</evidence>
<dbReference type="InterPro" id="IPR008275">
    <property type="entry name" value="CoA_E_activase_dom"/>
</dbReference>
<dbReference type="PANTHER" id="PTHR32329:SF5">
    <property type="entry name" value="ACTIVATOR OF 2-HYDROXYACYL-COA DEHYDRATASE"/>
    <property type="match status" value="1"/>
</dbReference>
<evidence type="ECO:0000313" key="8">
    <source>
        <dbReference type="Proteomes" id="UP000233534"/>
    </source>
</evidence>
<feature type="domain" description="ATPase BadF/BadG/BcrA/BcrD type" evidence="5">
    <location>
        <begin position="4"/>
        <end position="246"/>
    </location>
</feature>
<dbReference type="RefSeq" id="WP_101302636.1">
    <property type="nucleotide sequence ID" value="NZ_CP025197.1"/>
</dbReference>
<dbReference type="KEGG" id="hsc:HVS_12040"/>
<reference evidence="6 8" key="1">
    <citation type="submission" date="2017-12" db="EMBL/GenBank/DDBJ databases">
        <title>Complete genome sequence of Herbivorax saccincola GGR1, a novel Cellulosome-producing hydrolytic bacterium in a thermophilic biogas plant, established by Illumina and Nanopore MinION sequencing.</title>
        <authorList>
            <person name="Pechtl A."/>
            <person name="Ruckert C."/>
            <person name="Koeck D.E."/>
            <person name="Maus I."/>
            <person name="Winkler A."/>
            <person name="Kalinowski J."/>
            <person name="Puhler A."/>
            <person name="Schwarz W.W."/>
            <person name="Zverlov V.V."/>
            <person name="Schluter A."/>
            <person name="Liebl W."/>
        </authorList>
    </citation>
    <scope>NUCLEOTIDE SEQUENCE [LARGE SCALE GENOMIC DNA]</scope>
    <source>
        <strain evidence="6">GGR1</strain>
        <strain evidence="8">SR1</strain>
    </source>
</reference>
<proteinExistence type="predicted"/>
<evidence type="ECO:0000313" key="7">
    <source>
        <dbReference type="EMBL" id="PQQ68159.1"/>
    </source>
</evidence>
<reference evidence="7 9" key="2">
    <citation type="journal article" date="2018" name="Syst. Appl. Microbiol.">
        <title>Characterization and high-quality draft genome sequence of Herbivorax saccincola A7, an anaerobic, alkaliphilic, thermophilic, cellulolytic, and xylanolytic bacterium.</title>
        <authorList>
            <person name="Aikawa S."/>
            <person name="Baramee S."/>
            <person name="Sermsathanaswadi J."/>
            <person name="Thianheng P."/>
            <person name="Tachaapaikoon C."/>
            <person name="Shikata A."/>
            <person name="Waeonukul R."/>
            <person name="Pason P."/>
            <person name="Ratanakhanokchai K."/>
            <person name="Kosugi A."/>
        </authorList>
    </citation>
    <scope>NUCLEOTIDE SEQUENCE [LARGE SCALE GENOMIC DNA]</scope>
    <source>
        <strain evidence="7 9">A7</strain>
    </source>
</reference>
<gene>
    <name evidence="6" type="primary">fldI1</name>
    <name evidence="7" type="ORF">B9R14_16240</name>
    <name evidence="6" type="ORF">HVS_12040</name>
</gene>
<evidence type="ECO:0000256" key="4">
    <source>
        <dbReference type="ARBA" id="ARBA00023014"/>
    </source>
</evidence>
<sequence>MKIIGIDLGSRSVKIVVFEKDNLVEKKVFNTSFFYRNYCTIENGKISIDFDKLNLGKFEKIISTGYGRNNVNVENAEIILELKAHAYGAMWQTKLKDFTLLDIGGQDSKVMAVKGGRMVDMMLNDKCAASCGRYLENMAAVMEISIEELVKHYKNPVQLNSTCAVFGESELIGKISEGCSIEELAAGVNYSLFKRISPLIERFPGEYLVLTGGVAKNQAFVEYVKSELDFKEVIVPLYPQLNGAIGCCYHYFKDKI</sequence>
<dbReference type="SUPFAM" id="SSF53067">
    <property type="entry name" value="Actin-like ATPase domain"/>
    <property type="match status" value="1"/>
</dbReference>
<dbReference type="InterPro" id="IPR043129">
    <property type="entry name" value="ATPase_NBD"/>
</dbReference>
<dbReference type="CDD" id="cd24109">
    <property type="entry name" value="ASKHA_NBD_YjiL-like"/>
    <property type="match status" value="1"/>
</dbReference>
<keyword evidence="2" id="KW-0479">Metal-binding</keyword>
<dbReference type="Proteomes" id="UP000239720">
    <property type="component" value="Unassembled WGS sequence"/>
</dbReference>
<dbReference type="PANTHER" id="PTHR32329">
    <property type="entry name" value="BIFUNCTIONAL PROTEIN [INCLUDES 2-HYDROXYACYL-COA DEHYDRATASE (N-TER) AND ITS ACTIVATOR DOMAIN (C_TERM)-RELATED"/>
    <property type="match status" value="1"/>
</dbReference>
<organism evidence="6 8">
    <name type="scientific">Acetivibrio saccincola</name>
    <dbReference type="NCBI Taxonomy" id="1677857"/>
    <lineage>
        <taxon>Bacteria</taxon>
        <taxon>Bacillati</taxon>
        <taxon>Bacillota</taxon>
        <taxon>Clostridia</taxon>
        <taxon>Eubacteriales</taxon>
        <taxon>Oscillospiraceae</taxon>
        <taxon>Acetivibrio</taxon>
    </lineage>
</organism>
<evidence type="ECO:0000256" key="2">
    <source>
        <dbReference type="ARBA" id="ARBA00022723"/>
    </source>
</evidence>
<dbReference type="NCBIfam" id="TIGR00241">
    <property type="entry name" value="CoA_E_activ"/>
    <property type="match status" value="1"/>
</dbReference>
<dbReference type="GO" id="GO:0046872">
    <property type="term" value="F:metal ion binding"/>
    <property type="evidence" value="ECO:0007669"/>
    <property type="project" value="UniProtKB-KW"/>
</dbReference>